<comment type="caution">
    <text evidence="1">The sequence shown here is derived from an EMBL/GenBank/DDBJ whole genome shotgun (WGS) entry which is preliminary data.</text>
</comment>
<evidence type="ECO:0000313" key="2">
    <source>
        <dbReference type="Proteomes" id="UP000003344"/>
    </source>
</evidence>
<dbReference type="Proteomes" id="UP000003344">
    <property type="component" value="Unassembled WGS sequence"/>
</dbReference>
<gene>
    <name evidence="1" type="ORF">NEIMUCOT_04495</name>
</gene>
<organism evidence="1 2">
    <name type="scientific">Neisseria mucosa (strain ATCC 25996 / DSM 4631 / NCTC 10774 / M26)</name>
    <dbReference type="NCBI Taxonomy" id="546266"/>
    <lineage>
        <taxon>Bacteria</taxon>
        <taxon>Pseudomonadati</taxon>
        <taxon>Pseudomonadota</taxon>
        <taxon>Betaproteobacteria</taxon>
        <taxon>Neisseriales</taxon>
        <taxon>Neisseriaceae</taxon>
        <taxon>Neisseria</taxon>
    </lineage>
</organism>
<sequence>MRSSEKGRREQSDRTVCLKRMPAGVIRQVIISFIGFSDDPLLERGRLKTGLLYLVQPSD</sequence>
<reference evidence="1 2" key="1">
    <citation type="submission" date="2009-10" db="EMBL/GenBank/DDBJ databases">
        <authorList>
            <person name="Weinstock G."/>
            <person name="Sodergren E."/>
            <person name="Clifton S."/>
            <person name="Fulton L."/>
            <person name="Fulton B."/>
            <person name="Courtney L."/>
            <person name="Fronick C."/>
            <person name="Harrison M."/>
            <person name="Strong C."/>
            <person name="Farmer C."/>
            <person name="Delahaunty K."/>
            <person name="Markovic C."/>
            <person name="Hall O."/>
            <person name="Minx P."/>
            <person name="Tomlinson C."/>
            <person name="Mitreva M."/>
            <person name="Nelson J."/>
            <person name="Hou S."/>
            <person name="Wollam A."/>
            <person name="Pepin K.H."/>
            <person name="Johnson M."/>
            <person name="Bhonagiri V."/>
            <person name="Nash W.E."/>
            <person name="Warren W."/>
            <person name="Chinwalla A."/>
            <person name="Mardis E.R."/>
            <person name="Wilson R.K."/>
        </authorList>
    </citation>
    <scope>NUCLEOTIDE SEQUENCE [LARGE SCALE GENOMIC DNA]</scope>
    <source>
        <strain evidence="2">ATCC 25996 / DSM 4631 / NCTC 10774 / M26</strain>
    </source>
</reference>
<accession>D2ZV54</accession>
<proteinExistence type="predicted"/>
<name>D2ZV54_NEIM2</name>
<protein>
    <submittedName>
        <fullName evidence="1">Uncharacterized protein</fullName>
    </submittedName>
</protein>
<dbReference type="AlphaFoldDB" id="D2ZV54"/>
<dbReference type="EMBL" id="ACDX02000004">
    <property type="protein sequence ID" value="EFC89210.1"/>
    <property type="molecule type" value="Genomic_DNA"/>
</dbReference>
<evidence type="ECO:0000313" key="1">
    <source>
        <dbReference type="EMBL" id="EFC89210.1"/>
    </source>
</evidence>